<dbReference type="AlphaFoldDB" id="A0A5N6P196"/>
<keyword evidence="2" id="KW-1185">Reference proteome</keyword>
<gene>
    <name evidence="1" type="ORF">E3N88_14390</name>
</gene>
<accession>A0A5N6P196</accession>
<sequence length="109" mass="12509">MSICRETMLVIEKYAKNGPKHENGPNWAWPRVQAVRLTQLLDLGVAREVGKCLGCRLTRATWSLGRSRKTCEIFSPPSPLLALIKERFQELERLLIHYLNTFEALEGRS</sequence>
<evidence type="ECO:0000313" key="1">
    <source>
        <dbReference type="EMBL" id="KAD5803030.1"/>
    </source>
</evidence>
<dbReference type="Proteomes" id="UP000326396">
    <property type="component" value="Linkage Group LG15"/>
</dbReference>
<protein>
    <submittedName>
        <fullName evidence="1">Uncharacterized protein</fullName>
    </submittedName>
</protein>
<reference evidence="1 2" key="1">
    <citation type="submission" date="2019-05" db="EMBL/GenBank/DDBJ databases">
        <title>Mikania micrantha, genome provides insights into the molecular mechanism of rapid growth.</title>
        <authorList>
            <person name="Liu B."/>
        </authorList>
    </citation>
    <scope>NUCLEOTIDE SEQUENCE [LARGE SCALE GENOMIC DNA]</scope>
    <source>
        <strain evidence="1">NLD-2019</strain>
        <tissue evidence="1">Leaf</tissue>
    </source>
</reference>
<name>A0A5N6P196_9ASTR</name>
<evidence type="ECO:0000313" key="2">
    <source>
        <dbReference type="Proteomes" id="UP000326396"/>
    </source>
</evidence>
<comment type="caution">
    <text evidence="1">The sequence shown here is derived from an EMBL/GenBank/DDBJ whole genome shotgun (WGS) entry which is preliminary data.</text>
</comment>
<organism evidence="1 2">
    <name type="scientific">Mikania micrantha</name>
    <name type="common">bitter vine</name>
    <dbReference type="NCBI Taxonomy" id="192012"/>
    <lineage>
        <taxon>Eukaryota</taxon>
        <taxon>Viridiplantae</taxon>
        <taxon>Streptophyta</taxon>
        <taxon>Embryophyta</taxon>
        <taxon>Tracheophyta</taxon>
        <taxon>Spermatophyta</taxon>
        <taxon>Magnoliopsida</taxon>
        <taxon>eudicotyledons</taxon>
        <taxon>Gunneridae</taxon>
        <taxon>Pentapetalae</taxon>
        <taxon>asterids</taxon>
        <taxon>campanulids</taxon>
        <taxon>Asterales</taxon>
        <taxon>Asteraceae</taxon>
        <taxon>Asteroideae</taxon>
        <taxon>Heliantheae alliance</taxon>
        <taxon>Eupatorieae</taxon>
        <taxon>Mikania</taxon>
    </lineage>
</organism>
<proteinExistence type="predicted"/>
<dbReference type="EMBL" id="SZYD01000007">
    <property type="protein sequence ID" value="KAD5803030.1"/>
    <property type="molecule type" value="Genomic_DNA"/>
</dbReference>